<dbReference type="InterPro" id="IPR029052">
    <property type="entry name" value="Metallo-depent_PP-like"/>
</dbReference>
<evidence type="ECO:0000256" key="4">
    <source>
        <dbReference type="SAM" id="Phobius"/>
    </source>
</evidence>
<feature type="domain" description="5'-Nucleotidase C-terminal" evidence="6">
    <location>
        <begin position="360"/>
        <end position="510"/>
    </location>
</feature>
<dbReference type="AlphaFoldDB" id="A0A162DHY1"/>
<dbReference type="GO" id="GO:0009166">
    <property type="term" value="P:nucleotide catabolic process"/>
    <property type="evidence" value="ECO:0007669"/>
    <property type="project" value="InterPro"/>
</dbReference>
<keyword evidence="1" id="KW-0732">Signal</keyword>
<dbReference type="GO" id="GO:0000166">
    <property type="term" value="F:nucleotide binding"/>
    <property type="evidence" value="ECO:0007669"/>
    <property type="project" value="UniProtKB-KW"/>
</dbReference>
<comment type="caution">
    <text evidence="7">The sequence shown here is derived from an EMBL/GenBank/DDBJ whole genome shotgun (WGS) entry which is preliminary data.</text>
</comment>
<sequence length="674" mass="73561">MTNDFNSVFITYLLGLLILISFLVPLNSYAAEKESEDFTLTILHMNDTHAHVEQLPSLISTIQEVRNERPDSLLLHGGDVFSGTLYFNQFKGQADLALMNLMNIDAMVFGNHEFDLGSSENGQQSLAKFVEGANFPFLGTNIDFSRDAFMSSKAQKTFTAAPEAGQAYDGIIQEIDGEQVGIFGLTTEETADIASPVNVTFSDYIEEAQRAVDSFKELGVNKIIAVTHLGFDSNPQVGNDILLAQQVDEIDVIVGGHSHTRLSEPVMIERDLQGNEKDPTLIVQAYQYGNFLGDLQVSFDGDGIIKEYSGQLLDTNEREPNQEAQTILQPFKEEIEALANQETGAIAQKRLNNPRLSDSEVSVRANETELGNLITDAMLAKAKEQVPEVQIAMQNGGGIRAAIEEGPIRVGDIIAVLPFGNDPTVVELSGAEIREALEHSVRLAPEESGAFLHVAGMTFTYDSTKEPGSRIVSALVDNDGVYEEIQDTQTYLITTNNFTAKGGDGFDVFARAYEEGRVRDLGQIDWQQLLDYLVAPTYLNGVVNPVLEGRIVDTMGVIDEEKPEPTPEPEPEPEPEPNPNPNPVEDDDEDLEDITNDDSTDGGDSGSNNSGGGNHTNDQNHSDNQDHDKGTESDQLLPSTATQNFTAFALGALLLIIGLAIVIIVHYKHEKAEA</sequence>
<comment type="similarity">
    <text evidence="2">Belongs to the 5'-nucleotidase family.</text>
</comment>
<protein>
    <submittedName>
        <fullName evidence="7">Bifunctional metallophosphatase/5'-nucleotidase</fullName>
    </submittedName>
</protein>
<dbReference type="SUPFAM" id="SSF56300">
    <property type="entry name" value="Metallo-dependent phosphatases"/>
    <property type="match status" value="1"/>
</dbReference>
<organism evidence="7 8">
    <name type="scientific">Alkalihalobacillus trypoxylicola</name>
    <dbReference type="NCBI Taxonomy" id="519424"/>
    <lineage>
        <taxon>Bacteria</taxon>
        <taxon>Bacillati</taxon>
        <taxon>Bacillota</taxon>
        <taxon>Bacilli</taxon>
        <taxon>Bacillales</taxon>
        <taxon>Bacillaceae</taxon>
        <taxon>Alkalihalobacillus</taxon>
    </lineage>
</organism>
<feature type="region of interest" description="Disordered" evidence="3">
    <location>
        <begin position="558"/>
        <end position="636"/>
    </location>
</feature>
<dbReference type="STRING" id="519424.AZF04_08510"/>
<keyword evidence="4" id="KW-1133">Transmembrane helix</keyword>
<dbReference type="PRINTS" id="PR01607">
    <property type="entry name" value="APYRASEFAMLY"/>
</dbReference>
<feature type="compositionally biased region" description="Basic and acidic residues" evidence="3">
    <location>
        <begin position="618"/>
        <end position="632"/>
    </location>
</feature>
<name>A0A162DHY1_9BACI</name>
<proteinExistence type="inferred from homology"/>
<feature type="domain" description="Calcineurin-like phosphoesterase" evidence="5">
    <location>
        <begin position="41"/>
        <end position="260"/>
    </location>
</feature>
<dbReference type="GO" id="GO:0016787">
    <property type="term" value="F:hydrolase activity"/>
    <property type="evidence" value="ECO:0007669"/>
    <property type="project" value="UniProtKB-KW"/>
</dbReference>
<feature type="compositionally biased region" description="Gly residues" evidence="3">
    <location>
        <begin position="603"/>
        <end position="614"/>
    </location>
</feature>
<dbReference type="InterPro" id="IPR036907">
    <property type="entry name" value="5'-Nucleotdase_C_sf"/>
</dbReference>
<dbReference type="InterPro" id="IPR008334">
    <property type="entry name" value="5'-Nucleotdase_C"/>
</dbReference>
<keyword evidence="8" id="KW-1185">Reference proteome</keyword>
<evidence type="ECO:0000256" key="1">
    <source>
        <dbReference type="ARBA" id="ARBA00022729"/>
    </source>
</evidence>
<dbReference type="Pfam" id="PF02872">
    <property type="entry name" value="5_nucleotid_C"/>
    <property type="match status" value="1"/>
</dbReference>
<keyword evidence="4" id="KW-0812">Transmembrane</keyword>
<dbReference type="PANTHER" id="PTHR11575">
    <property type="entry name" value="5'-NUCLEOTIDASE-RELATED"/>
    <property type="match status" value="1"/>
</dbReference>
<gene>
    <name evidence="7" type="ORF">AZF04_08510</name>
</gene>
<feature type="transmembrane region" description="Helical" evidence="4">
    <location>
        <begin position="645"/>
        <end position="667"/>
    </location>
</feature>
<reference evidence="7" key="1">
    <citation type="submission" date="2016-02" db="EMBL/GenBank/DDBJ databases">
        <title>Genome sequence of Bacillus trypoxylicola KCTC 13244(T).</title>
        <authorList>
            <person name="Jeong H."/>
            <person name="Park S.-H."/>
            <person name="Choi S.-K."/>
        </authorList>
    </citation>
    <scope>NUCLEOTIDE SEQUENCE [LARGE SCALE GENOMIC DNA]</scope>
    <source>
        <strain evidence="7">KCTC 13244</strain>
    </source>
</reference>
<evidence type="ECO:0000259" key="5">
    <source>
        <dbReference type="Pfam" id="PF00149"/>
    </source>
</evidence>
<dbReference type="Proteomes" id="UP000075806">
    <property type="component" value="Unassembled WGS sequence"/>
</dbReference>
<dbReference type="Gene3D" id="3.90.780.10">
    <property type="entry name" value="5'-Nucleotidase, C-terminal domain"/>
    <property type="match status" value="1"/>
</dbReference>
<evidence type="ECO:0000259" key="6">
    <source>
        <dbReference type="Pfam" id="PF02872"/>
    </source>
</evidence>
<keyword evidence="4" id="KW-0472">Membrane</keyword>
<dbReference type="InterPro" id="IPR004843">
    <property type="entry name" value="Calcineurin-like_PHP"/>
</dbReference>
<evidence type="ECO:0000313" key="7">
    <source>
        <dbReference type="EMBL" id="KYG29686.1"/>
    </source>
</evidence>
<dbReference type="InterPro" id="IPR006179">
    <property type="entry name" value="5_nucleotidase/apyrase"/>
</dbReference>
<dbReference type="Gene3D" id="3.60.21.10">
    <property type="match status" value="1"/>
</dbReference>
<evidence type="ECO:0000313" key="8">
    <source>
        <dbReference type="Proteomes" id="UP000075806"/>
    </source>
</evidence>
<accession>A0A162DHY1</accession>
<keyword evidence="2" id="KW-0547">Nucleotide-binding</keyword>
<evidence type="ECO:0000256" key="2">
    <source>
        <dbReference type="RuleBase" id="RU362119"/>
    </source>
</evidence>
<dbReference type="SUPFAM" id="SSF55816">
    <property type="entry name" value="5'-nucleotidase (syn. UDP-sugar hydrolase), C-terminal domain"/>
    <property type="match status" value="1"/>
</dbReference>
<feature type="compositionally biased region" description="Acidic residues" evidence="3">
    <location>
        <begin position="584"/>
        <end position="601"/>
    </location>
</feature>
<dbReference type="EMBL" id="LTAO01000023">
    <property type="protein sequence ID" value="KYG29686.1"/>
    <property type="molecule type" value="Genomic_DNA"/>
</dbReference>
<evidence type="ECO:0000256" key="3">
    <source>
        <dbReference type="SAM" id="MobiDB-lite"/>
    </source>
</evidence>
<keyword evidence="2" id="KW-0378">Hydrolase</keyword>
<dbReference type="Pfam" id="PF00149">
    <property type="entry name" value="Metallophos"/>
    <property type="match status" value="1"/>
</dbReference>
<dbReference type="PANTHER" id="PTHR11575:SF24">
    <property type="entry name" value="5'-NUCLEOTIDASE"/>
    <property type="match status" value="1"/>
</dbReference>